<comment type="catalytic activity">
    <reaction evidence="3">
        <text>ATP + H2O = ADP + phosphate + H(+)</text>
        <dbReference type="Rhea" id="RHEA:13065"/>
        <dbReference type="ChEBI" id="CHEBI:15377"/>
        <dbReference type="ChEBI" id="CHEBI:15378"/>
        <dbReference type="ChEBI" id="CHEBI:30616"/>
        <dbReference type="ChEBI" id="CHEBI:43474"/>
        <dbReference type="ChEBI" id="CHEBI:456216"/>
        <dbReference type="EC" id="5.6.2.3"/>
    </reaction>
</comment>
<dbReference type="Pfam" id="PF14520">
    <property type="entry name" value="HHH_5"/>
    <property type="match status" value="1"/>
</dbReference>
<feature type="domain" description="Helix-hairpin-helix DNA-binding motif class 1" evidence="5">
    <location>
        <begin position="86"/>
        <end position="107"/>
    </location>
</feature>
<dbReference type="InterPro" id="IPR006345">
    <property type="entry name" value="RecD2"/>
</dbReference>
<evidence type="ECO:0000256" key="3">
    <source>
        <dbReference type="HAMAP-Rule" id="MF_01488"/>
    </source>
</evidence>
<dbReference type="Pfam" id="PF18335">
    <property type="entry name" value="SH3_13"/>
    <property type="match status" value="1"/>
</dbReference>
<dbReference type="Gene3D" id="1.10.10.2220">
    <property type="match status" value="1"/>
</dbReference>
<dbReference type="RefSeq" id="WP_186837245.1">
    <property type="nucleotide sequence ID" value="NZ_JACOPD010000008.1"/>
</dbReference>
<protein>
    <recommendedName>
        <fullName evidence="3">ATP-dependent RecD2 DNA helicase</fullName>
        <ecNumber evidence="3">5.6.2.3</ecNumber>
    </recommendedName>
    <alternativeName>
        <fullName evidence="3">DNA 5'-3' helicase subunit RecD2</fullName>
    </alternativeName>
</protein>
<dbReference type="SMART" id="SM00382">
    <property type="entry name" value="AAA"/>
    <property type="match status" value="1"/>
</dbReference>
<dbReference type="InterPro" id="IPR027785">
    <property type="entry name" value="UvrD-like_helicase_C"/>
</dbReference>
<dbReference type="Pfam" id="PF13245">
    <property type="entry name" value="AAA_19"/>
    <property type="match status" value="1"/>
</dbReference>
<evidence type="ECO:0000256" key="1">
    <source>
        <dbReference type="ARBA" id="ARBA00022741"/>
    </source>
</evidence>
<dbReference type="Pfam" id="PF13538">
    <property type="entry name" value="UvrD_C_2"/>
    <property type="match status" value="1"/>
</dbReference>
<comment type="function">
    <text evidence="3">DNA-dependent ATPase and ATP-dependent 5'-3' DNA helicase. Has no activity on blunt DNA or DNA with 3'-overhangs, requires at least 10 bases of 5'-ssDNA for helicase activity.</text>
</comment>
<dbReference type="InterPro" id="IPR003593">
    <property type="entry name" value="AAA+_ATPase"/>
</dbReference>
<keyword evidence="2 3" id="KW-0067">ATP-binding</keyword>
<keyword evidence="8" id="KW-1185">Reference proteome</keyword>
<dbReference type="EMBL" id="JACOPD010000008">
    <property type="protein sequence ID" value="MBC5681576.1"/>
    <property type="molecule type" value="Genomic_DNA"/>
</dbReference>
<feature type="domain" description="AAA+ ATPase" evidence="6">
    <location>
        <begin position="336"/>
        <end position="487"/>
    </location>
</feature>
<feature type="domain" description="Helix-hairpin-helix DNA-binding motif class 1" evidence="5">
    <location>
        <begin position="121"/>
        <end position="140"/>
    </location>
</feature>
<dbReference type="Gene3D" id="1.10.150.20">
    <property type="entry name" value="5' to 3' exonuclease, C-terminal subdomain"/>
    <property type="match status" value="1"/>
</dbReference>
<dbReference type="SUPFAM" id="SSF47781">
    <property type="entry name" value="RuvA domain 2-like"/>
    <property type="match status" value="1"/>
</dbReference>
<gene>
    <name evidence="3" type="primary">recD2</name>
    <name evidence="7" type="ORF">H8S01_11500</name>
</gene>
<organism evidence="7 8">
    <name type="scientific">Lachnospira hominis</name>
    <name type="common">ex Liu et al. 2021</name>
    <dbReference type="NCBI Taxonomy" id="2763051"/>
    <lineage>
        <taxon>Bacteria</taxon>
        <taxon>Bacillati</taxon>
        <taxon>Bacillota</taxon>
        <taxon>Clostridia</taxon>
        <taxon>Lachnospirales</taxon>
        <taxon>Lachnospiraceae</taxon>
        <taxon>Lachnospira</taxon>
    </lineage>
</organism>
<feature type="domain" description="Helix-hairpin-helix DNA-binding motif class 1" evidence="5">
    <location>
        <begin position="185"/>
        <end position="204"/>
    </location>
</feature>
<dbReference type="PANTHER" id="PTHR43788">
    <property type="entry name" value="DNA2/NAM7 HELICASE FAMILY MEMBER"/>
    <property type="match status" value="1"/>
</dbReference>
<dbReference type="EC" id="5.6.2.3" evidence="3"/>
<keyword evidence="3" id="KW-0347">Helicase</keyword>
<comment type="caution">
    <text evidence="7">The sequence shown here is derived from an EMBL/GenBank/DDBJ whole genome shotgun (WGS) entry which is preliminary data.</text>
</comment>
<feature type="binding site" evidence="3">
    <location>
        <begin position="347"/>
        <end position="351"/>
    </location>
    <ligand>
        <name>ATP</name>
        <dbReference type="ChEBI" id="CHEBI:30616"/>
    </ligand>
</feature>
<dbReference type="SUPFAM" id="SSF52540">
    <property type="entry name" value="P-loop containing nucleoside triphosphate hydrolases"/>
    <property type="match status" value="1"/>
</dbReference>
<keyword evidence="1 3" id="KW-0547">Nucleotide-binding</keyword>
<feature type="coiled-coil region" evidence="4">
    <location>
        <begin position="305"/>
        <end position="332"/>
    </location>
</feature>
<dbReference type="NCBIfam" id="TIGR01448">
    <property type="entry name" value="recD_rel"/>
    <property type="match status" value="1"/>
</dbReference>
<evidence type="ECO:0000259" key="5">
    <source>
        <dbReference type="SMART" id="SM00278"/>
    </source>
</evidence>
<comment type="similarity">
    <text evidence="3">Belongs to the RecD family. RecD2 subfamily.</text>
</comment>
<evidence type="ECO:0000256" key="2">
    <source>
        <dbReference type="ARBA" id="ARBA00022840"/>
    </source>
</evidence>
<accession>A0ABR7G488</accession>
<dbReference type="SMART" id="SM00278">
    <property type="entry name" value="HhH1"/>
    <property type="match status" value="3"/>
</dbReference>
<dbReference type="InterPro" id="IPR010994">
    <property type="entry name" value="RuvA_2-like"/>
</dbReference>
<evidence type="ECO:0000313" key="7">
    <source>
        <dbReference type="EMBL" id="MBC5681576.1"/>
    </source>
</evidence>
<keyword evidence="3" id="KW-0378">Hydrolase</keyword>
<dbReference type="HAMAP" id="MF_01488">
    <property type="entry name" value="RecD2"/>
    <property type="match status" value="1"/>
</dbReference>
<evidence type="ECO:0000256" key="4">
    <source>
        <dbReference type="SAM" id="Coils"/>
    </source>
</evidence>
<dbReference type="PANTHER" id="PTHR43788:SF6">
    <property type="entry name" value="DNA HELICASE B"/>
    <property type="match status" value="1"/>
</dbReference>
<dbReference type="Gene3D" id="3.40.50.300">
    <property type="entry name" value="P-loop containing nucleotide triphosphate hydrolases"/>
    <property type="match status" value="2"/>
</dbReference>
<dbReference type="InterPro" id="IPR029493">
    <property type="entry name" value="RecD2-like_HHH"/>
</dbReference>
<keyword evidence="3" id="KW-0413">Isomerase</keyword>
<proteinExistence type="inferred from homology"/>
<keyword evidence="4" id="KW-0175">Coiled coil</keyword>
<dbReference type="CDD" id="cd17933">
    <property type="entry name" value="DEXSc_RecD-like"/>
    <property type="match status" value="1"/>
</dbReference>
<keyword evidence="3" id="KW-0238">DNA-binding</keyword>
<dbReference type="InterPro" id="IPR027417">
    <property type="entry name" value="P-loop_NTPase"/>
</dbReference>
<dbReference type="InterPro" id="IPR050534">
    <property type="entry name" value="Coronavir_polyprotein_1ab"/>
</dbReference>
<dbReference type="Gene3D" id="2.30.30.940">
    <property type="match status" value="1"/>
</dbReference>
<reference evidence="7 8" key="1">
    <citation type="submission" date="2020-08" db="EMBL/GenBank/DDBJ databases">
        <title>Genome public.</title>
        <authorList>
            <person name="Liu C."/>
            <person name="Sun Q."/>
        </authorList>
    </citation>
    <scope>NUCLEOTIDE SEQUENCE [LARGE SCALE GENOMIC DNA]</scope>
    <source>
        <strain evidence="7 8">NSJ-43</strain>
    </source>
</reference>
<dbReference type="Pfam" id="PF14490">
    <property type="entry name" value="HHH_RecD2"/>
    <property type="match status" value="1"/>
</dbReference>
<evidence type="ECO:0000313" key="8">
    <source>
        <dbReference type="Proteomes" id="UP000628463"/>
    </source>
</evidence>
<dbReference type="Proteomes" id="UP000628463">
    <property type="component" value="Unassembled WGS sequence"/>
</dbReference>
<dbReference type="InterPro" id="IPR055446">
    <property type="entry name" value="RecD2_N_OB"/>
</dbReference>
<sequence>MEYEAVKYVEGFVENIIFRNEDNGYTVFDITYNGEEVTCVGVLSYISAGEFIAAQGEFVKHPVYYMQFKIKSYEFRAPDDAKSVKRYLSSGAIKGIGEKMAENIVNKFGDDTFRIMEEEPERLAEIKGISIKKAMDIAAQLMDKRDVRRAMMFMQEFGISMKLANKIYTKYGQNIYTILKENPYRLADDIDGIGFKIADEIAAKAGIKVDSAFRIKSGIFYVLCQAAGQGHVYLPLDELESYVKSLLLIEFDNMESYIMDLAVDKKVVVKQSGDRKLVYAAIYYYMETSVARKLCDLDISYSCNDEEMEESIEKIEQRLNIELDEIQKEAVKKTVQNGLVVITGGPGTGKTTTINTIIRYFQMEGFDIRLAAPTGRAAKRMSETCGMEAQTIHRLLEISGGPQEDSNGSSFATNFDRNEENPLETDAIIVDEMSMVDISIMNSLLKAVAVGTRLILVGDTDQLPSVGAGNVLKDIIASGCFPVVRLEKIFRQAAESEIVINAHKINKGEPVVLNKYSKDFLFVRRETPDEIIAAICTLVKKKLPDYVGAGINEIQILTPSKKSATGSLRLNKIMQEYLNPPQAGKQEKVYGEVTFREGDKVMQIKNNYQTEWEKKSKYGVTYDAGSGVFNGDTGIITEINTFMEQMTVKFDDERIVKYDFKQLEELELAYAITVHKSQGSEYPAVVIPMYPGPRMLMNKNLLYTAVTRARKCVCMVGNENCFHQMAQNESEQRRYSSLDERIKEIYELDNAV</sequence>
<evidence type="ECO:0000259" key="6">
    <source>
        <dbReference type="SMART" id="SM00382"/>
    </source>
</evidence>
<dbReference type="Pfam" id="PF23139">
    <property type="entry name" value="OB_YrrC"/>
    <property type="match status" value="1"/>
</dbReference>
<name>A0ABR7G488_9FIRM</name>
<dbReference type="InterPro" id="IPR003583">
    <property type="entry name" value="Hlx-hairpin-Hlx_DNA-bd_motif"/>
</dbReference>
<dbReference type="InterPro" id="IPR041451">
    <property type="entry name" value="RecD2_SH13"/>
</dbReference>
<dbReference type="CDD" id="cd18809">
    <property type="entry name" value="SF1_C_RecD"/>
    <property type="match status" value="1"/>
</dbReference>